<sequence>MINIIIVCSGENVECLGHEIHITRCIIIDMLLKGYIKSNDIIVTKKDRKFLYTLLFNNVIDINDFKNIELNDTYNIINLNEYTIDAATGNTTNYKNFIFNKKYYTEEFKNNLLNIEYIDTKYDDNYNNDYVLIHHRYTDNIDNLKKICYKIHNVYGPDTNIIIFNNNINNLSTISNKNIILIDNLQIYASYLNGYNSKYKCKLFITEWSGGGQLSQYCYSGNSLYYFNIYYAAIDYINMLDNIKENSMNQTYFDWWDFKNPSNSNFKIFINLDELLNNI</sequence>
<protein>
    <submittedName>
        <fullName evidence="1">Uncharacterized protein</fullName>
    </submittedName>
</protein>
<reference evidence="1" key="1">
    <citation type="journal article" date="2020" name="Nature">
        <title>Giant virus diversity and host interactions through global metagenomics.</title>
        <authorList>
            <person name="Schulz F."/>
            <person name="Roux S."/>
            <person name="Paez-Espino D."/>
            <person name="Jungbluth S."/>
            <person name="Walsh D.A."/>
            <person name="Denef V.J."/>
            <person name="McMahon K.D."/>
            <person name="Konstantinidis K.T."/>
            <person name="Eloe-Fadrosh E.A."/>
            <person name="Kyrpides N.C."/>
            <person name="Woyke T."/>
        </authorList>
    </citation>
    <scope>NUCLEOTIDE SEQUENCE</scope>
    <source>
        <strain evidence="1">GVMAG-M-3300023174-24</strain>
    </source>
</reference>
<accession>A0A6C0DME9</accession>
<dbReference type="AlphaFoldDB" id="A0A6C0DME9"/>
<evidence type="ECO:0000313" key="1">
    <source>
        <dbReference type="EMBL" id="QHT17400.1"/>
    </source>
</evidence>
<dbReference type="EMBL" id="MN739634">
    <property type="protein sequence ID" value="QHT17400.1"/>
    <property type="molecule type" value="Genomic_DNA"/>
</dbReference>
<organism evidence="1">
    <name type="scientific">viral metagenome</name>
    <dbReference type="NCBI Taxonomy" id="1070528"/>
    <lineage>
        <taxon>unclassified sequences</taxon>
        <taxon>metagenomes</taxon>
        <taxon>organismal metagenomes</taxon>
    </lineage>
</organism>
<name>A0A6C0DME9_9ZZZZ</name>
<proteinExistence type="predicted"/>